<sequence length="77" mass="9430">MPAAKRFRGMYKGARIKRDLLKETDRRRGRARFFSSSTSRAIFFSFFFFFFFPSVPLSLRLFYRLRNRRDLNLKICF</sequence>
<evidence type="ECO:0000313" key="3">
    <source>
        <dbReference type="Proteomes" id="UP001430953"/>
    </source>
</evidence>
<dbReference type="Proteomes" id="UP001430953">
    <property type="component" value="Unassembled WGS sequence"/>
</dbReference>
<protein>
    <submittedName>
        <fullName evidence="2">Uncharacterized protein</fullName>
    </submittedName>
</protein>
<name>A0AAW2GAV0_9HYME</name>
<comment type="caution">
    <text evidence="2">The sequence shown here is derived from an EMBL/GenBank/DDBJ whole genome shotgun (WGS) entry which is preliminary data.</text>
</comment>
<gene>
    <name evidence="2" type="ORF">PUN28_004458</name>
</gene>
<dbReference type="AlphaFoldDB" id="A0AAW2GAV0"/>
<evidence type="ECO:0000313" key="2">
    <source>
        <dbReference type="EMBL" id="KAL0125331.1"/>
    </source>
</evidence>
<feature type="transmembrane region" description="Helical" evidence="1">
    <location>
        <begin position="41"/>
        <end position="63"/>
    </location>
</feature>
<keyword evidence="3" id="KW-1185">Reference proteome</keyword>
<keyword evidence="1" id="KW-1133">Transmembrane helix</keyword>
<evidence type="ECO:0000256" key="1">
    <source>
        <dbReference type="SAM" id="Phobius"/>
    </source>
</evidence>
<organism evidence="2 3">
    <name type="scientific">Cardiocondyla obscurior</name>
    <dbReference type="NCBI Taxonomy" id="286306"/>
    <lineage>
        <taxon>Eukaryota</taxon>
        <taxon>Metazoa</taxon>
        <taxon>Ecdysozoa</taxon>
        <taxon>Arthropoda</taxon>
        <taxon>Hexapoda</taxon>
        <taxon>Insecta</taxon>
        <taxon>Pterygota</taxon>
        <taxon>Neoptera</taxon>
        <taxon>Endopterygota</taxon>
        <taxon>Hymenoptera</taxon>
        <taxon>Apocrita</taxon>
        <taxon>Aculeata</taxon>
        <taxon>Formicoidea</taxon>
        <taxon>Formicidae</taxon>
        <taxon>Myrmicinae</taxon>
        <taxon>Cardiocondyla</taxon>
    </lineage>
</organism>
<dbReference type="EMBL" id="JADYXP020000004">
    <property type="protein sequence ID" value="KAL0125331.1"/>
    <property type="molecule type" value="Genomic_DNA"/>
</dbReference>
<keyword evidence="1" id="KW-0812">Transmembrane</keyword>
<reference evidence="2 3" key="1">
    <citation type="submission" date="2023-03" db="EMBL/GenBank/DDBJ databases">
        <title>High recombination rates correlate with genetic variation in Cardiocondyla obscurior ants.</title>
        <authorList>
            <person name="Errbii M."/>
        </authorList>
    </citation>
    <scope>NUCLEOTIDE SEQUENCE [LARGE SCALE GENOMIC DNA]</scope>
    <source>
        <strain evidence="2">Alpha-2009</strain>
        <tissue evidence="2">Whole body</tissue>
    </source>
</reference>
<proteinExistence type="predicted"/>
<accession>A0AAW2GAV0</accession>
<keyword evidence="1" id="KW-0472">Membrane</keyword>